<accession>A0A848R6E9</accession>
<gene>
    <name evidence="1" type="ORF">BIV18_00155</name>
</gene>
<dbReference type="EMBL" id="MJIH01000001">
    <property type="protein sequence ID" value="OLR64080.1"/>
    <property type="molecule type" value="Genomic_DNA"/>
</dbReference>
<dbReference type="Proteomes" id="UP000187166">
    <property type="component" value="Unassembled WGS sequence"/>
</dbReference>
<dbReference type="RefSeq" id="WP_075658533.1">
    <property type="nucleotide sequence ID" value="NZ_JABDSR010000004.1"/>
</dbReference>
<name>A0A1U7LXC8_9FIRM</name>
<evidence type="ECO:0000313" key="1">
    <source>
        <dbReference type="EMBL" id="OLR64080.1"/>
    </source>
</evidence>
<proteinExistence type="predicted"/>
<protein>
    <submittedName>
        <fullName evidence="1">Uncharacterized protein</fullName>
    </submittedName>
</protein>
<organism evidence="1 2">
    <name type="scientific">Peptoniphilus porci</name>
    <dbReference type="NCBI Taxonomy" id="2652280"/>
    <lineage>
        <taxon>Bacteria</taxon>
        <taxon>Bacillati</taxon>
        <taxon>Bacillota</taxon>
        <taxon>Tissierellia</taxon>
        <taxon>Tissierellales</taxon>
        <taxon>Peptoniphilaceae</taxon>
        <taxon>Peptoniphilus</taxon>
    </lineage>
</organism>
<reference evidence="1 2" key="1">
    <citation type="journal article" date="2016" name="Appl. Environ. Microbiol.">
        <title>Function and Phylogeny of Bacterial Butyryl Coenzyme A:Acetate Transferases and Their Diversity in the Proximal Colon of Swine.</title>
        <authorList>
            <person name="Trachsel J."/>
            <person name="Bayles D.O."/>
            <person name="Looft T."/>
            <person name="Levine U.Y."/>
            <person name="Allen H.K."/>
        </authorList>
    </citation>
    <scope>NUCLEOTIDE SEQUENCE [LARGE SCALE GENOMIC DNA]</scope>
    <source>
        <strain evidence="1 2">35-6-1</strain>
    </source>
</reference>
<keyword evidence="2" id="KW-1185">Reference proteome</keyword>
<sequence length="113" mass="13586">MKKKIITILLYVFYYCSLKLALTHIDHVYFNKIHESIYIYFIIISALNIIPMVLISKLDINPDHILLLLAEDFYLAFTALFLEQTLLFSITGIYFLIILWFYYKNKKYKMDRS</sequence>
<comment type="caution">
    <text evidence="1">The sequence shown here is derived from an EMBL/GenBank/DDBJ whole genome shotgun (WGS) entry which is preliminary data.</text>
</comment>
<evidence type="ECO:0000313" key="2">
    <source>
        <dbReference type="Proteomes" id="UP000187166"/>
    </source>
</evidence>
<dbReference type="AlphaFoldDB" id="A0A1U7LXC8"/>
<accession>A0A1U7LXC8</accession>